<gene>
    <name evidence="3" type="ORF">Pan44_18940</name>
</gene>
<dbReference type="AlphaFoldDB" id="A0A517SCL5"/>
<dbReference type="RefSeq" id="WP_145029433.1">
    <property type="nucleotide sequence ID" value="NZ_CP036271.1"/>
</dbReference>
<proteinExistence type="predicted"/>
<evidence type="ECO:0000313" key="4">
    <source>
        <dbReference type="Proteomes" id="UP000315700"/>
    </source>
</evidence>
<reference evidence="3 4" key="1">
    <citation type="submission" date="2019-02" db="EMBL/GenBank/DDBJ databases">
        <title>Deep-cultivation of Planctomycetes and their phenomic and genomic characterization uncovers novel biology.</title>
        <authorList>
            <person name="Wiegand S."/>
            <person name="Jogler M."/>
            <person name="Boedeker C."/>
            <person name="Pinto D."/>
            <person name="Vollmers J."/>
            <person name="Rivas-Marin E."/>
            <person name="Kohn T."/>
            <person name="Peeters S.H."/>
            <person name="Heuer A."/>
            <person name="Rast P."/>
            <person name="Oberbeckmann S."/>
            <person name="Bunk B."/>
            <person name="Jeske O."/>
            <person name="Meyerdierks A."/>
            <person name="Storesund J.E."/>
            <person name="Kallscheuer N."/>
            <person name="Luecker S."/>
            <person name="Lage O.M."/>
            <person name="Pohl T."/>
            <person name="Merkel B.J."/>
            <person name="Hornburger P."/>
            <person name="Mueller R.-W."/>
            <person name="Bruemmer F."/>
            <person name="Labrenz M."/>
            <person name="Spormann A.M."/>
            <person name="Op den Camp H."/>
            <person name="Overmann J."/>
            <person name="Amann R."/>
            <person name="Jetten M.S.M."/>
            <person name="Mascher T."/>
            <person name="Medema M.H."/>
            <person name="Devos D.P."/>
            <person name="Kaster A.-K."/>
            <person name="Ovreas L."/>
            <person name="Rohde M."/>
            <person name="Galperin M.Y."/>
            <person name="Jogler C."/>
        </authorList>
    </citation>
    <scope>NUCLEOTIDE SEQUENCE [LARGE SCALE GENOMIC DNA]</scope>
    <source>
        <strain evidence="3 4">Pan44</strain>
    </source>
</reference>
<dbReference type="Proteomes" id="UP000315700">
    <property type="component" value="Chromosome"/>
</dbReference>
<keyword evidence="4" id="KW-1185">Reference proteome</keyword>
<keyword evidence="2" id="KW-0812">Transmembrane</keyword>
<sequence>MRKHAVLIGTLLGSLGSAICFFAGLYLGEQRALQHFEHALRAREPVSRVVPASFESAGNARPTQFRNRGGRLSAVDGSD</sequence>
<feature type="region of interest" description="Disordered" evidence="1">
    <location>
        <begin position="60"/>
        <end position="79"/>
    </location>
</feature>
<feature type="transmembrane region" description="Helical" evidence="2">
    <location>
        <begin position="6"/>
        <end position="27"/>
    </location>
</feature>
<organism evidence="3 4">
    <name type="scientific">Caulifigura coniformis</name>
    <dbReference type="NCBI Taxonomy" id="2527983"/>
    <lineage>
        <taxon>Bacteria</taxon>
        <taxon>Pseudomonadati</taxon>
        <taxon>Planctomycetota</taxon>
        <taxon>Planctomycetia</taxon>
        <taxon>Planctomycetales</taxon>
        <taxon>Planctomycetaceae</taxon>
        <taxon>Caulifigura</taxon>
    </lineage>
</organism>
<protein>
    <submittedName>
        <fullName evidence="3">Uncharacterized protein</fullName>
    </submittedName>
</protein>
<keyword evidence="2" id="KW-1133">Transmembrane helix</keyword>
<accession>A0A517SCL5</accession>
<evidence type="ECO:0000256" key="2">
    <source>
        <dbReference type="SAM" id="Phobius"/>
    </source>
</evidence>
<evidence type="ECO:0000256" key="1">
    <source>
        <dbReference type="SAM" id="MobiDB-lite"/>
    </source>
</evidence>
<name>A0A517SCL5_9PLAN</name>
<evidence type="ECO:0000313" key="3">
    <source>
        <dbReference type="EMBL" id="QDT53868.1"/>
    </source>
</evidence>
<dbReference type="InParanoid" id="A0A517SCL5"/>
<dbReference type="KEGG" id="ccos:Pan44_18940"/>
<dbReference type="EMBL" id="CP036271">
    <property type="protein sequence ID" value="QDT53868.1"/>
    <property type="molecule type" value="Genomic_DNA"/>
</dbReference>
<keyword evidence="2" id="KW-0472">Membrane</keyword>